<dbReference type="Pfam" id="PF12341">
    <property type="entry name" value="Mcl1_mid"/>
    <property type="match status" value="1"/>
</dbReference>
<dbReference type="PROSITE" id="PS50294">
    <property type="entry name" value="WD_REPEATS_REGION"/>
    <property type="match status" value="1"/>
</dbReference>
<evidence type="ECO:0000256" key="3">
    <source>
        <dbReference type="ARBA" id="ARBA00022737"/>
    </source>
</evidence>
<evidence type="ECO:0000256" key="5">
    <source>
        <dbReference type="PROSITE-ProRule" id="PRU00221"/>
    </source>
</evidence>
<dbReference type="GO" id="GO:0006281">
    <property type="term" value="P:DNA repair"/>
    <property type="evidence" value="ECO:0007669"/>
    <property type="project" value="TreeGrafter"/>
</dbReference>
<dbReference type="PANTHER" id="PTHR19932:SF10">
    <property type="entry name" value="WD REPEAT AND HMG-BOX DNA-BINDING PROTEIN 1"/>
    <property type="match status" value="1"/>
</dbReference>
<proteinExistence type="predicted"/>
<dbReference type="GO" id="GO:0003682">
    <property type="term" value="F:chromatin binding"/>
    <property type="evidence" value="ECO:0007669"/>
    <property type="project" value="TreeGrafter"/>
</dbReference>
<dbReference type="PROSITE" id="PS00678">
    <property type="entry name" value="WD_REPEATS_1"/>
    <property type="match status" value="1"/>
</dbReference>
<evidence type="ECO:0000259" key="7">
    <source>
        <dbReference type="Pfam" id="PF12341"/>
    </source>
</evidence>
<feature type="compositionally biased region" description="Polar residues" evidence="6">
    <location>
        <begin position="1044"/>
        <end position="1054"/>
    </location>
</feature>
<evidence type="ECO:0000256" key="6">
    <source>
        <dbReference type="SAM" id="MobiDB-lite"/>
    </source>
</evidence>
<dbReference type="InParanoid" id="A0A409XIH4"/>
<keyword evidence="11" id="KW-1185">Reference proteome</keyword>
<comment type="subcellular location">
    <subcellularLocation>
        <location evidence="1">Nucleus</location>
    </subcellularLocation>
</comment>
<dbReference type="STRING" id="93625.A0A409XIH4"/>
<evidence type="ECO:0000313" key="10">
    <source>
        <dbReference type="EMBL" id="PPQ90540.1"/>
    </source>
</evidence>
<feature type="domain" description="WDHD1/CFT4 helical bundle" evidence="8">
    <location>
        <begin position="724"/>
        <end position="814"/>
    </location>
</feature>
<feature type="region of interest" description="Disordered" evidence="6">
    <location>
        <begin position="834"/>
        <end position="1075"/>
    </location>
</feature>
<sequence>MPEVLRTGSHSSGRTVLAFTKDGEYSFTGGQDAIVSIWKTDEGLDGEPALALDADFAITAVASADDCWLSGDSEGNVRLYSRNSNKIDGLLTTVTLPVRCLAFDPNGRRVAVTSDDKWVKVVDIEDTNRVHRLEEGYTSGVRSATWHPSGSLLSTCTNDGKIVIWNMALEKPTLEKIIEGIIPVAKDTDSPEFMHDISVVWHTSGQYFFVQTRSHKLVSISRSDWTETATFSDTNAAGTVTALAVSPNGVYLASASQSRARAHIVPCFLILSRFHSHQAHVGTTITQLAFSPRKNLIAWGDADGKFNRLPKPIADGQPDPVRPSIAANGSATIPVKPKTGLDLFGDDAQEDSIAIDKEDDEVDLDDDMADIDDGWIVDDMDGAHAPTADVARSAKDGFVKEMVSITQAQLPFQPGSTPMENKKRYLAYNMIGVIDVTDQDTHNILNVEFHDRSLRTGYYITDNFKYDLGYLGERGAVFACPPENDHPAEVLFKPYGNTKANDWTYTLPKKGVKCLGIAAGALPYSARNTPENELQGFGHVVIATTENDLTFLSGTGRERRIMALGGDFLTMVASADWVFVVHRAGATTIDGSQNLSYSIINFEDFTVRQRDVLPVPKGHTLKWVGLTDQGAPAMFDSTGYLHILTKYRIPHHASWARVMDTNTLERRQGKDESYWPVGISESNLMCLILKGRQENPSFPRPLIQELPMQIPFRHGSAQEELIERETLRDEMELDSLDDELTTDDIVTREKAMDRELIQLIQVACKAGNAPRAIELTKLLHHTAIVDAAMKVADFYHLPGLMEKMGIIKAKREEEEDRFIVARNKRRRWLKPEPALRQVAESSTSSSRFDPLGDVRPPPAIQRPGMARVTVPRIETTRYSSHASSANSTQERSGWDDSTIADSPPSESKRKRIDAEESFPSSDISMPPPKQKSNPFVRKSHELNNKNPFARKGDSQKPIQKSESFFDKVDAAESEAAPRKRPNAMKGKDKIKEGSKQATLFGMLPKADKIAKPKKKIDTETLPDTNEETQVDSQMTDVSMAESGSAETQEETQPSGDWDDITQELVVSSDVISSEA</sequence>
<dbReference type="Pfam" id="PF20946">
    <property type="entry name" value="Ctf4_C"/>
    <property type="match status" value="1"/>
</dbReference>
<evidence type="ECO:0000259" key="9">
    <source>
        <dbReference type="Pfam" id="PF24817"/>
    </source>
</evidence>
<dbReference type="InterPro" id="IPR048591">
    <property type="entry name" value="WDHD1/CFT4_hel"/>
</dbReference>
<feature type="domain" description="WDHD1 first WD40" evidence="9">
    <location>
        <begin position="10"/>
        <end position="306"/>
    </location>
</feature>
<dbReference type="OrthoDB" id="427368at2759"/>
<dbReference type="PANTHER" id="PTHR19932">
    <property type="entry name" value="WD REPEAT AND HMG-BOX DNA BINDING PROTEIN"/>
    <property type="match status" value="1"/>
</dbReference>
<dbReference type="InterPro" id="IPR015943">
    <property type="entry name" value="WD40/YVTN_repeat-like_dom_sf"/>
</dbReference>
<dbReference type="InterPro" id="IPR036322">
    <property type="entry name" value="WD40_repeat_dom_sf"/>
</dbReference>
<dbReference type="GO" id="GO:0043596">
    <property type="term" value="C:nuclear replication fork"/>
    <property type="evidence" value="ECO:0007669"/>
    <property type="project" value="TreeGrafter"/>
</dbReference>
<feature type="compositionally biased region" description="Polar residues" evidence="6">
    <location>
        <begin position="876"/>
        <end position="891"/>
    </location>
</feature>
<dbReference type="AlphaFoldDB" id="A0A409XIH4"/>
<feature type="domain" description="WDHD1/CFT4 second beta-propeller" evidence="7">
    <location>
        <begin position="411"/>
        <end position="711"/>
    </location>
</feature>
<evidence type="ECO:0000313" key="11">
    <source>
        <dbReference type="Proteomes" id="UP000283269"/>
    </source>
</evidence>
<dbReference type="InterPro" id="IPR057646">
    <property type="entry name" value="WD40_WDHD1_1st"/>
</dbReference>
<dbReference type="FunCoup" id="A0A409XIH4">
    <property type="interactions" value="412"/>
</dbReference>
<dbReference type="Gene3D" id="2.130.10.10">
    <property type="entry name" value="YVTN repeat-like/Quinoprotein amine dehydrogenase"/>
    <property type="match status" value="2"/>
</dbReference>
<evidence type="ECO:0000256" key="2">
    <source>
        <dbReference type="ARBA" id="ARBA00022574"/>
    </source>
</evidence>
<evidence type="ECO:0000256" key="1">
    <source>
        <dbReference type="ARBA" id="ARBA00004123"/>
    </source>
</evidence>
<name>A0A409XIH4_PSICY</name>
<protein>
    <submittedName>
        <fullName evidence="10">Uncharacterized protein</fullName>
    </submittedName>
</protein>
<keyword evidence="2 5" id="KW-0853">WD repeat</keyword>
<dbReference type="PROSITE" id="PS50082">
    <property type="entry name" value="WD_REPEATS_2"/>
    <property type="match status" value="2"/>
</dbReference>
<evidence type="ECO:0000256" key="4">
    <source>
        <dbReference type="ARBA" id="ARBA00023242"/>
    </source>
</evidence>
<feature type="repeat" description="WD" evidence="5">
    <location>
        <begin position="134"/>
        <end position="167"/>
    </location>
</feature>
<feature type="compositionally biased region" description="Basic and acidic residues" evidence="6">
    <location>
        <begin position="1005"/>
        <end position="1018"/>
    </location>
</feature>
<dbReference type="SMART" id="SM00320">
    <property type="entry name" value="WD40"/>
    <property type="match status" value="6"/>
</dbReference>
<accession>A0A409XIH4</accession>
<comment type="caution">
    <text evidence="10">The sequence shown here is derived from an EMBL/GenBank/DDBJ whole genome shotgun (WGS) entry which is preliminary data.</text>
</comment>
<dbReference type="GO" id="GO:0000278">
    <property type="term" value="P:mitotic cell cycle"/>
    <property type="evidence" value="ECO:0007669"/>
    <property type="project" value="TreeGrafter"/>
</dbReference>
<keyword evidence="4" id="KW-0539">Nucleus</keyword>
<organism evidence="10 11">
    <name type="scientific">Psilocybe cyanescens</name>
    <dbReference type="NCBI Taxonomy" id="93625"/>
    <lineage>
        <taxon>Eukaryota</taxon>
        <taxon>Fungi</taxon>
        <taxon>Dikarya</taxon>
        <taxon>Basidiomycota</taxon>
        <taxon>Agaricomycotina</taxon>
        <taxon>Agaricomycetes</taxon>
        <taxon>Agaricomycetidae</taxon>
        <taxon>Agaricales</taxon>
        <taxon>Agaricineae</taxon>
        <taxon>Strophariaceae</taxon>
        <taxon>Psilocybe</taxon>
    </lineage>
</organism>
<dbReference type="InterPro" id="IPR001680">
    <property type="entry name" value="WD40_rpt"/>
</dbReference>
<dbReference type="InterPro" id="IPR022100">
    <property type="entry name" value="WDHD1/CFT4_beta-prop_2nd"/>
</dbReference>
<dbReference type="GO" id="GO:0006261">
    <property type="term" value="P:DNA-templated DNA replication"/>
    <property type="evidence" value="ECO:0007669"/>
    <property type="project" value="TreeGrafter"/>
</dbReference>
<dbReference type="Proteomes" id="UP000283269">
    <property type="component" value="Unassembled WGS sequence"/>
</dbReference>
<dbReference type="EMBL" id="NHYD01001616">
    <property type="protein sequence ID" value="PPQ90540.1"/>
    <property type="molecule type" value="Genomic_DNA"/>
</dbReference>
<dbReference type="Pfam" id="PF24817">
    <property type="entry name" value="WD40_WDHD1_1st"/>
    <property type="match status" value="1"/>
</dbReference>
<gene>
    <name evidence="10" type="ORF">CVT25_015854</name>
</gene>
<reference evidence="10 11" key="1">
    <citation type="journal article" date="2018" name="Evol. Lett.">
        <title>Horizontal gene cluster transfer increased hallucinogenic mushroom diversity.</title>
        <authorList>
            <person name="Reynolds H.T."/>
            <person name="Vijayakumar V."/>
            <person name="Gluck-Thaler E."/>
            <person name="Korotkin H.B."/>
            <person name="Matheny P.B."/>
            <person name="Slot J.C."/>
        </authorList>
    </citation>
    <scope>NUCLEOTIDE SEQUENCE [LARGE SCALE GENOMIC DNA]</scope>
    <source>
        <strain evidence="10 11">2631</strain>
    </source>
</reference>
<feature type="repeat" description="WD" evidence="5">
    <location>
        <begin position="7"/>
        <end position="43"/>
    </location>
</feature>
<feature type="compositionally biased region" description="Basic and acidic residues" evidence="6">
    <location>
        <begin position="985"/>
        <end position="994"/>
    </location>
</feature>
<dbReference type="SUPFAM" id="SSF50978">
    <property type="entry name" value="WD40 repeat-like"/>
    <property type="match status" value="1"/>
</dbReference>
<keyword evidence="3" id="KW-0677">Repeat</keyword>
<evidence type="ECO:0000259" key="8">
    <source>
        <dbReference type="Pfam" id="PF20946"/>
    </source>
</evidence>
<dbReference type="InterPro" id="IPR019775">
    <property type="entry name" value="WD40_repeat_CS"/>
</dbReference>